<dbReference type="Pfam" id="PF00144">
    <property type="entry name" value="Beta-lactamase"/>
    <property type="match status" value="1"/>
</dbReference>
<evidence type="ECO:0000313" key="4">
    <source>
        <dbReference type="Proteomes" id="UP000295830"/>
    </source>
</evidence>
<dbReference type="PANTHER" id="PTHR46825:SF7">
    <property type="entry name" value="D-ALANYL-D-ALANINE CARBOXYPEPTIDASE"/>
    <property type="match status" value="1"/>
</dbReference>
<dbReference type="SUPFAM" id="SSF56601">
    <property type="entry name" value="beta-lactamase/transpeptidase-like"/>
    <property type="match status" value="1"/>
</dbReference>
<evidence type="ECO:0000256" key="1">
    <source>
        <dbReference type="SAM" id="SignalP"/>
    </source>
</evidence>
<dbReference type="InterPro" id="IPR050491">
    <property type="entry name" value="AmpC-like"/>
</dbReference>
<evidence type="ECO:0000313" key="3">
    <source>
        <dbReference type="EMBL" id="TDT41355.1"/>
    </source>
</evidence>
<keyword evidence="4" id="KW-1185">Reference proteome</keyword>
<dbReference type="PANTHER" id="PTHR46825">
    <property type="entry name" value="D-ALANYL-D-ALANINE-CARBOXYPEPTIDASE/ENDOPEPTIDASE AMPH"/>
    <property type="match status" value="1"/>
</dbReference>
<keyword evidence="1" id="KW-0732">Signal</keyword>
<reference evidence="3 4" key="1">
    <citation type="submission" date="2019-03" db="EMBL/GenBank/DDBJ databases">
        <title>Genomic Encyclopedia of Type Strains, Phase IV (KMG-IV): sequencing the most valuable type-strain genomes for metagenomic binning, comparative biology and taxonomic classification.</title>
        <authorList>
            <person name="Goeker M."/>
        </authorList>
    </citation>
    <scope>NUCLEOTIDE SEQUENCE [LARGE SCALE GENOMIC DNA]</scope>
    <source>
        <strain evidence="3 4">DSM 15505</strain>
    </source>
</reference>
<dbReference type="PROSITE" id="PS51257">
    <property type="entry name" value="PROKAR_LIPOPROTEIN"/>
    <property type="match status" value="1"/>
</dbReference>
<gene>
    <name evidence="3" type="ORF">DES49_1438</name>
</gene>
<keyword evidence="3" id="KW-0121">Carboxypeptidase</keyword>
<dbReference type="Proteomes" id="UP000295830">
    <property type="component" value="Unassembled WGS sequence"/>
</dbReference>
<dbReference type="EMBL" id="SOAX01000003">
    <property type="protein sequence ID" value="TDT41355.1"/>
    <property type="molecule type" value="Genomic_DNA"/>
</dbReference>
<protein>
    <submittedName>
        <fullName evidence="3">D-alanyl-D-alanine carboxypeptidase</fullName>
    </submittedName>
</protein>
<dbReference type="InterPro" id="IPR012338">
    <property type="entry name" value="Beta-lactam/transpept-like"/>
</dbReference>
<comment type="caution">
    <text evidence="3">The sequence shown here is derived from an EMBL/GenBank/DDBJ whole genome shotgun (WGS) entry which is preliminary data.</text>
</comment>
<dbReference type="InterPro" id="IPR001466">
    <property type="entry name" value="Beta-lactam-related"/>
</dbReference>
<feature type="chain" id="PRO_5020356271" evidence="1">
    <location>
        <begin position="20"/>
        <end position="384"/>
    </location>
</feature>
<feature type="domain" description="Beta-lactamase-related" evidence="2">
    <location>
        <begin position="26"/>
        <end position="356"/>
    </location>
</feature>
<accession>A0A4R7JTK3</accession>
<organism evidence="3 4">
    <name type="scientific">Halospina denitrificans</name>
    <dbReference type="NCBI Taxonomy" id="332522"/>
    <lineage>
        <taxon>Bacteria</taxon>
        <taxon>Pseudomonadati</taxon>
        <taxon>Pseudomonadota</taxon>
        <taxon>Gammaproteobacteria</taxon>
        <taxon>Halospina</taxon>
    </lineage>
</organism>
<evidence type="ECO:0000259" key="2">
    <source>
        <dbReference type="Pfam" id="PF00144"/>
    </source>
</evidence>
<dbReference type="GO" id="GO:0004180">
    <property type="term" value="F:carboxypeptidase activity"/>
    <property type="evidence" value="ECO:0007669"/>
    <property type="project" value="UniProtKB-KW"/>
</dbReference>
<name>A0A4R7JTK3_9GAMM</name>
<keyword evidence="3" id="KW-0645">Protease</keyword>
<keyword evidence="3" id="KW-0378">Hydrolase</keyword>
<dbReference type="OrthoDB" id="5638366at2"/>
<dbReference type="AlphaFoldDB" id="A0A4R7JTK3"/>
<sequence>MIRIGLLIILAGLSCLASGATEERVREVLSDLRERHGFPGATVAWAGPGNKVRTLAVGMADPDSERPMSPDTPMLAASIGKSFVAAAILRAAEQDQLELDSPISTWLGDEEWFHRLPNHKTLTLRRLLTHTGGLLDHVYLPAFQALLRQSRTSADAPDTQELISLILDTEPLFAPGEGWAYSDTGYLLAARVLEAATGCPWTDYVRTHFLKPLDLEDTAPTNQRHLPGLAMGIISSENPFGLPERTMDENDRLVWHPAVEDAGGGFVSTAGDLARWGRALWSGRLHSEASFKAMMTGKPVSEEREGVTYGLGVVIEPTEQYGEVRGHRGWIPGYVSSLRYYPDYDIAIALQINSDIGMLGEQGSLTQVEAEVTEAILTPYMQGE</sequence>
<feature type="signal peptide" evidence="1">
    <location>
        <begin position="1"/>
        <end position="19"/>
    </location>
</feature>
<dbReference type="Gene3D" id="3.40.710.10">
    <property type="entry name" value="DD-peptidase/beta-lactamase superfamily"/>
    <property type="match status" value="1"/>
</dbReference>
<proteinExistence type="predicted"/>